<protein>
    <submittedName>
        <fullName evidence="2">Uncharacterized protein</fullName>
    </submittedName>
</protein>
<organism evidence="2">
    <name type="scientific">Rhizophora mucronata</name>
    <name type="common">Asiatic mangrove</name>
    <dbReference type="NCBI Taxonomy" id="61149"/>
    <lineage>
        <taxon>Eukaryota</taxon>
        <taxon>Viridiplantae</taxon>
        <taxon>Streptophyta</taxon>
        <taxon>Embryophyta</taxon>
        <taxon>Tracheophyta</taxon>
        <taxon>Spermatophyta</taxon>
        <taxon>Magnoliopsida</taxon>
        <taxon>eudicotyledons</taxon>
        <taxon>Gunneridae</taxon>
        <taxon>Pentapetalae</taxon>
        <taxon>rosids</taxon>
        <taxon>fabids</taxon>
        <taxon>Malpighiales</taxon>
        <taxon>Rhizophoraceae</taxon>
        <taxon>Rhizophora</taxon>
    </lineage>
</organism>
<feature type="signal peptide" evidence="1">
    <location>
        <begin position="1"/>
        <end position="18"/>
    </location>
</feature>
<evidence type="ECO:0000256" key="1">
    <source>
        <dbReference type="SAM" id="SignalP"/>
    </source>
</evidence>
<proteinExistence type="predicted"/>
<accession>A0A2P2QP39</accession>
<name>A0A2P2QP39_RHIMU</name>
<evidence type="ECO:0000313" key="2">
    <source>
        <dbReference type="EMBL" id="MBX68717.1"/>
    </source>
</evidence>
<dbReference type="AlphaFoldDB" id="A0A2P2QP39"/>
<reference evidence="2" key="1">
    <citation type="submission" date="2018-02" db="EMBL/GenBank/DDBJ databases">
        <title>Rhizophora mucronata_Transcriptome.</title>
        <authorList>
            <person name="Meera S.P."/>
            <person name="Sreeshan A."/>
            <person name="Augustine A."/>
        </authorList>
    </citation>
    <scope>NUCLEOTIDE SEQUENCE</scope>
    <source>
        <tissue evidence="2">Leaf</tissue>
    </source>
</reference>
<sequence length="55" mass="6101">MQKSFNNLISFFVFSVYALSDFDLSLIVDMCALGIQSQLVIHSFSKKVILKGISG</sequence>
<dbReference type="EMBL" id="GGEC01088233">
    <property type="protein sequence ID" value="MBX68717.1"/>
    <property type="molecule type" value="Transcribed_RNA"/>
</dbReference>
<keyword evidence="1" id="KW-0732">Signal</keyword>
<feature type="chain" id="PRO_5015172923" evidence="1">
    <location>
        <begin position="19"/>
        <end position="55"/>
    </location>
</feature>